<proteinExistence type="predicted"/>
<evidence type="ECO:0000313" key="6">
    <source>
        <dbReference type="Proteomes" id="UP000003122"/>
    </source>
</evidence>
<dbReference type="Proteomes" id="UP000003122">
    <property type="component" value="Segment"/>
</dbReference>
<evidence type="ECO:0000256" key="3">
    <source>
        <dbReference type="ARBA" id="ARBA00022842"/>
    </source>
</evidence>
<comment type="similarity">
    <text evidence="2">To endonucleases of group I introns of fungi and phage.</text>
</comment>
<organism evidence="5 6">
    <name type="scientific">Xanthomonas phage CP1</name>
    <dbReference type="NCBI Taxonomy" id="2994055"/>
    <lineage>
        <taxon>Viruses</taxon>
        <taxon>Duplodnaviria</taxon>
        <taxon>Heunggongvirae</taxon>
        <taxon>Uroviricota</taxon>
        <taxon>Caudoviricetes</taxon>
        <taxon>Klementvirus</taxon>
        <taxon>Klementvirus CP1</taxon>
    </lineage>
</organism>
<evidence type="ECO:0000313" key="5">
    <source>
        <dbReference type="EMBL" id="BAM29102.1"/>
    </source>
</evidence>
<dbReference type="Pfam" id="PF01541">
    <property type="entry name" value="GIY-YIG"/>
    <property type="match status" value="1"/>
</dbReference>
<dbReference type="OrthoDB" id="21336at10239"/>
<dbReference type="GO" id="GO:0004519">
    <property type="term" value="F:endonuclease activity"/>
    <property type="evidence" value="ECO:0007669"/>
    <property type="project" value="InterPro"/>
</dbReference>
<dbReference type="GeneID" id="14297617"/>
<dbReference type="CDD" id="cd10437">
    <property type="entry name" value="GIY-YIG_HE_I-TevI_like"/>
    <property type="match status" value="1"/>
</dbReference>
<dbReference type="SUPFAM" id="SSF82771">
    <property type="entry name" value="GIY-YIG endonuclease"/>
    <property type="match status" value="1"/>
</dbReference>
<dbReference type="EMBL" id="AB720063">
    <property type="protein sequence ID" value="BAM29102.1"/>
    <property type="molecule type" value="Genomic_DNA"/>
</dbReference>
<feature type="domain" description="GIY-YIG" evidence="4">
    <location>
        <begin position="6"/>
        <end position="92"/>
    </location>
</feature>
<dbReference type="Pfam" id="PF07460">
    <property type="entry name" value="NUMOD3"/>
    <property type="match status" value="1"/>
</dbReference>
<dbReference type="InterPro" id="IPR003611">
    <property type="entry name" value="NUMOD3"/>
</dbReference>
<evidence type="ECO:0000259" key="4">
    <source>
        <dbReference type="PROSITE" id="PS50164"/>
    </source>
</evidence>
<dbReference type="SUPFAM" id="SSF64496">
    <property type="entry name" value="DNA-binding domain of intron-encoded endonucleases"/>
    <property type="match status" value="1"/>
</dbReference>
<dbReference type="NCBIfam" id="TIGR01453">
    <property type="entry name" value="grpIintron_endo"/>
    <property type="match status" value="1"/>
</dbReference>
<evidence type="ECO:0000256" key="2">
    <source>
        <dbReference type="ARBA" id="ARBA00010045"/>
    </source>
</evidence>
<accession>I7GYA4</accession>
<evidence type="ECO:0000256" key="1">
    <source>
        <dbReference type="ARBA" id="ARBA00001946"/>
    </source>
</evidence>
<keyword evidence="6" id="KW-1185">Reference proteome</keyword>
<name>I7GYA4_9CAUD</name>
<protein>
    <recommendedName>
        <fullName evidence="4">GIY-YIG domain-containing protein</fullName>
    </recommendedName>
</protein>
<dbReference type="PROSITE" id="PS50164">
    <property type="entry name" value="GIY_YIG"/>
    <property type="match status" value="1"/>
</dbReference>
<sequence>METNLNQSGIYAVTSPSGKRYIGSAVNIGKRWSKHRSVLAKGKHHCVPLQRAHNKYGEALVYTVLILCSKEELITQEQLHMDMQPEGSLYNSSPTAGSSLGIRHSDETRARMAAASKGRTHSDEAKAKMSVGRLGRALRTNRSGFVGVSWHKRVQKWGANRHLCGKTIYLGYYPTAALAGQARQNFDCILRFYDTSWSDL</sequence>
<comment type="cofactor">
    <cofactor evidence="1">
        <name>Mg(2+)</name>
        <dbReference type="ChEBI" id="CHEBI:18420"/>
    </cofactor>
</comment>
<dbReference type="KEGG" id="vg:14297617"/>
<dbReference type="GO" id="GO:0003677">
    <property type="term" value="F:DNA binding"/>
    <property type="evidence" value="ECO:0007669"/>
    <property type="project" value="InterPro"/>
</dbReference>
<dbReference type="RefSeq" id="YP_007238100.1">
    <property type="nucleotide sequence ID" value="NC_019933.2"/>
</dbReference>
<dbReference type="InterPro" id="IPR000305">
    <property type="entry name" value="GIY-YIG_endonuc"/>
</dbReference>
<dbReference type="InterPro" id="IPR016177">
    <property type="entry name" value="DNA-bd_dom_sf"/>
</dbReference>
<dbReference type="SUPFAM" id="SSF54171">
    <property type="entry name" value="DNA-binding domain"/>
    <property type="match status" value="1"/>
</dbReference>
<dbReference type="InterPro" id="IPR035901">
    <property type="entry name" value="GIY-YIG_endonuc_sf"/>
</dbReference>
<dbReference type="SMART" id="SM00465">
    <property type="entry name" value="GIYc"/>
    <property type="match status" value="1"/>
</dbReference>
<dbReference type="SMART" id="SM00496">
    <property type="entry name" value="IENR2"/>
    <property type="match status" value="2"/>
</dbReference>
<keyword evidence="3" id="KW-0460">Magnesium</keyword>
<dbReference type="InterPro" id="IPR006350">
    <property type="entry name" value="Intron_endoG1"/>
</dbReference>
<dbReference type="Gene3D" id="3.40.1440.10">
    <property type="entry name" value="GIY-YIG endonuclease"/>
    <property type="match status" value="1"/>
</dbReference>
<reference evidence="5 6" key="1">
    <citation type="journal article" date="2014" name="Appl. Environ. Microbiol.">
        <title>Characterization of Bacteriophages Cp1 and Cp2, the Strain-Typing Agents for Xanthomonas axonopodis pv. citri.</title>
        <authorList>
            <person name="Ahmad A.A."/>
            <person name="Ogawa M."/>
            <person name="Kawasaki T."/>
            <person name="Fujie M."/>
            <person name="Yamada T."/>
        </authorList>
    </citation>
    <scope>NUCLEOTIDE SEQUENCE [LARGE SCALE GENOMIC DNA]</scope>
</reference>